<proteinExistence type="predicted"/>
<dbReference type="InParanoid" id="A0A5J5EC66"/>
<dbReference type="Proteomes" id="UP000326924">
    <property type="component" value="Unassembled WGS sequence"/>
</dbReference>
<organism evidence="1 2">
    <name type="scientific">Sphaerosporella brunnea</name>
    <dbReference type="NCBI Taxonomy" id="1250544"/>
    <lineage>
        <taxon>Eukaryota</taxon>
        <taxon>Fungi</taxon>
        <taxon>Dikarya</taxon>
        <taxon>Ascomycota</taxon>
        <taxon>Pezizomycotina</taxon>
        <taxon>Pezizomycetes</taxon>
        <taxon>Pezizales</taxon>
        <taxon>Pyronemataceae</taxon>
        <taxon>Sphaerosporella</taxon>
    </lineage>
</organism>
<reference evidence="1 2" key="1">
    <citation type="submission" date="2019-09" db="EMBL/GenBank/DDBJ databases">
        <title>Draft genome of the ectomycorrhizal ascomycete Sphaerosporella brunnea.</title>
        <authorList>
            <consortium name="DOE Joint Genome Institute"/>
            <person name="Benucci G.M."/>
            <person name="Marozzi G."/>
            <person name="Antonielli L."/>
            <person name="Sanchez S."/>
            <person name="Marco P."/>
            <person name="Wang X."/>
            <person name="Falini L.B."/>
            <person name="Barry K."/>
            <person name="Haridas S."/>
            <person name="Lipzen A."/>
            <person name="Labutti K."/>
            <person name="Grigoriev I.V."/>
            <person name="Murat C."/>
            <person name="Martin F."/>
            <person name="Albertini E."/>
            <person name="Donnini D."/>
            <person name="Bonito G."/>
        </authorList>
    </citation>
    <scope>NUCLEOTIDE SEQUENCE [LARGE SCALE GENOMIC DNA]</scope>
    <source>
        <strain evidence="1 2">Sb_GMNB300</strain>
    </source>
</reference>
<keyword evidence="2" id="KW-1185">Reference proteome</keyword>
<evidence type="ECO:0000313" key="2">
    <source>
        <dbReference type="Proteomes" id="UP000326924"/>
    </source>
</evidence>
<gene>
    <name evidence="1" type="ORF">FN846DRAFT_914397</name>
</gene>
<accession>A0A5J5EC66</accession>
<sequence>MRMKRRLRPMTVLAEWYGGLGGITAEDPPKIFAILRLGDRAVSFGERPFFDPESKSRREDLGLPAYKYVY</sequence>
<protein>
    <submittedName>
        <fullName evidence="1">Uncharacterized protein</fullName>
    </submittedName>
</protein>
<evidence type="ECO:0000313" key="1">
    <source>
        <dbReference type="EMBL" id="KAA8893135.1"/>
    </source>
</evidence>
<dbReference type="EMBL" id="VXIS01000493">
    <property type="protein sequence ID" value="KAA8893135.1"/>
    <property type="molecule type" value="Genomic_DNA"/>
</dbReference>
<comment type="caution">
    <text evidence="1">The sequence shown here is derived from an EMBL/GenBank/DDBJ whole genome shotgun (WGS) entry which is preliminary data.</text>
</comment>
<dbReference type="AlphaFoldDB" id="A0A5J5EC66"/>
<name>A0A5J5EC66_9PEZI</name>